<evidence type="ECO:0000313" key="2">
    <source>
        <dbReference type="EMBL" id="BCB85932.1"/>
    </source>
</evidence>
<dbReference type="KEGG" id="psuu:Psuf_032450"/>
<feature type="compositionally biased region" description="Basic residues" evidence="1">
    <location>
        <begin position="1"/>
        <end position="10"/>
    </location>
</feature>
<evidence type="ECO:0000256" key="1">
    <source>
        <dbReference type="SAM" id="MobiDB-lite"/>
    </source>
</evidence>
<dbReference type="EMBL" id="AP022871">
    <property type="protein sequence ID" value="BCB85932.1"/>
    <property type="molecule type" value="Genomic_DNA"/>
</dbReference>
<dbReference type="AlphaFoldDB" id="A0A6F8YIK1"/>
<accession>A0A6F8YIK1</accession>
<organism evidence="2 3">
    <name type="scientific">Phytohabitans suffuscus</name>
    <dbReference type="NCBI Taxonomy" id="624315"/>
    <lineage>
        <taxon>Bacteria</taxon>
        <taxon>Bacillati</taxon>
        <taxon>Actinomycetota</taxon>
        <taxon>Actinomycetes</taxon>
        <taxon>Micromonosporales</taxon>
        <taxon>Micromonosporaceae</taxon>
    </lineage>
</organism>
<reference evidence="2 3" key="1">
    <citation type="submission" date="2020-03" db="EMBL/GenBank/DDBJ databases">
        <title>Whole genome shotgun sequence of Phytohabitans suffuscus NBRC 105367.</title>
        <authorList>
            <person name="Komaki H."/>
            <person name="Tamura T."/>
        </authorList>
    </citation>
    <scope>NUCLEOTIDE SEQUENCE [LARGE SCALE GENOMIC DNA]</scope>
    <source>
        <strain evidence="2 3">NBRC 105367</strain>
    </source>
</reference>
<proteinExistence type="predicted"/>
<keyword evidence="3" id="KW-1185">Reference proteome</keyword>
<reference evidence="2 3" key="2">
    <citation type="submission" date="2020-03" db="EMBL/GenBank/DDBJ databases">
        <authorList>
            <person name="Ichikawa N."/>
            <person name="Kimura A."/>
            <person name="Kitahashi Y."/>
            <person name="Uohara A."/>
        </authorList>
    </citation>
    <scope>NUCLEOTIDE SEQUENCE [LARGE SCALE GENOMIC DNA]</scope>
    <source>
        <strain evidence="2 3">NBRC 105367</strain>
    </source>
</reference>
<name>A0A6F8YIK1_9ACTN</name>
<dbReference type="Proteomes" id="UP000503011">
    <property type="component" value="Chromosome"/>
</dbReference>
<evidence type="ECO:0000313" key="3">
    <source>
        <dbReference type="Proteomes" id="UP000503011"/>
    </source>
</evidence>
<feature type="region of interest" description="Disordered" evidence="1">
    <location>
        <begin position="1"/>
        <end position="29"/>
    </location>
</feature>
<gene>
    <name evidence="2" type="ORF">Psuf_032450</name>
</gene>
<protein>
    <submittedName>
        <fullName evidence="2">Uncharacterized protein</fullName>
    </submittedName>
</protein>
<sequence>MARPPGRRIRERGIRDASGGKLEQPPRHEGCFLGQAPWEAGVVRAVDRDDGAVARCAAAGCLDERRAREGPGLRQAPAKKFGGVAHDSGVCGPVTAGWIRRRR</sequence>